<dbReference type="Proteomes" id="UP000515277">
    <property type="component" value="Chromosome"/>
</dbReference>
<dbReference type="AlphaFoldDB" id="A0A7G8YFC6"/>
<reference evidence="3" key="1">
    <citation type="journal article" date="2020" name="Microbiol. Resour. Announc.">
        <title>Complete genome sequences of four natural Pseudomonas isolates that catabolize a wide range of aromatic compounds relevant to lignin valorization.</title>
        <authorList>
            <person name="Hatmaker E.A."/>
            <person name="Presley G."/>
            <person name="Cannon O."/>
            <person name="Guss A.M."/>
            <person name="Elkins J.G."/>
        </authorList>
    </citation>
    <scope>NUCLEOTIDE SEQUENCE [LARGE SCALE GENOMIC DNA]</scope>
    <source>
        <strain evidence="3">H1F5C</strain>
    </source>
</reference>
<protein>
    <submittedName>
        <fullName evidence="2">Uncharacterized protein</fullName>
    </submittedName>
</protein>
<name>A0A7G8YFC6_9PSED</name>
<proteinExistence type="predicted"/>
<dbReference type="RefSeq" id="WP_179598707.1">
    <property type="nucleotide sequence ID" value="NZ_CP060201.1"/>
</dbReference>
<feature type="region of interest" description="Disordered" evidence="1">
    <location>
        <begin position="1"/>
        <end position="21"/>
    </location>
</feature>
<dbReference type="EMBL" id="CP060201">
    <property type="protein sequence ID" value="QNH80143.1"/>
    <property type="molecule type" value="Genomic_DNA"/>
</dbReference>
<gene>
    <name evidence="2" type="ORF">GGI48_13570</name>
</gene>
<evidence type="ECO:0000313" key="2">
    <source>
        <dbReference type="EMBL" id="QNH80143.1"/>
    </source>
</evidence>
<organism evidence="2 3">
    <name type="scientific">Pseudomonas protegens</name>
    <dbReference type="NCBI Taxonomy" id="380021"/>
    <lineage>
        <taxon>Bacteria</taxon>
        <taxon>Pseudomonadati</taxon>
        <taxon>Pseudomonadota</taxon>
        <taxon>Gammaproteobacteria</taxon>
        <taxon>Pseudomonadales</taxon>
        <taxon>Pseudomonadaceae</taxon>
        <taxon>Pseudomonas</taxon>
    </lineage>
</organism>
<sequence>MQQRPQKRTDDGSSTTFGALRRRRKRFTKVLCKGICNGVVAARQTRGLGHPHILNDSATLGVVVDFVYAQDDKL</sequence>
<evidence type="ECO:0000313" key="3">
    <source>
        <dbReference type="Proteomes" id="UP000515277"/>
    </source>
</evidence>
<accession>A0A7G8YFC6</accession>
<evidence type="ECO:0000256" key="1">
    <source>
        <dbReference type="SAM" id="MobiDB-lite"/>
    </source>
</evidence>